<dbReference type="VEuPathDB" id="TriTrypDB:Lsey_0019_0140"/>
<dbReference type="Proteomes" id="UP000038009">
    <property type="component" value="Unassembled WGS sequence"/>
</dbReference>
<dbReference type="OMA" id="TIPCARW"/>
<feature type="region of interest" description="Disordered" evidence="1">
    <location>
        <begin position="123"/>
        <end position="142"/>
    </location>
</feature>
<feature type="compositionally biased region" description="Basic and acidic residues" evidence="1">
    <location>
        <begin position="794"/>
        <end position="811"/>
    </location>
</feature>
<reference evidence="3 4" key="1">
    <citation type="journal article" date="2015" name="PLoS Pathog.">
        <title>Leptomonas seymouri: Adaptations to the Dixenous Life Cycle Analyzed by Genome Sequencing, Transcriptome Profiling and Co-infection with Leishmania donovani.</title>
        <authorList>
            <person name="Kraeva N."/>
            <person name="Butenko A."/>
            <person name="Hlavacova J."/>
            <person name="Kostygov A."/>
            <person name="Myskova J."/>
            <person name="Grybchuk D."/>
            <person name="Lestinova T."/>
            <person name="Votypka J."/>
            <person name="Volf P."/>
            <person name="Opperdoes F."/>
            <person name="Flegontov P."/>
            <person name="Lukes J."/>
            <person name="Yurchenko V."/>
        </authorList>
    </citation>
    <scope>NUCLEOTIDE SEQUENCE [LARGE SCALE GENOMIC DNA]</scope>
    <source>
        <strain evidence="3 4">ATCC 30220</strain>
    </source>
</reference>
<name>A0A0N1PE37_LEPSE</name>
<organism evidence="3 4">
    <name type="scientific">Leptomonas seymouri</name>
    <dbReference type="NCBI Taxonomy" id="5684"/>
    <lineage>
        <taxon>Eukaryota</taxon>
        <taxon>Discoba</taxon>
        <taxon>Euglenozoa</taxon>
        <taxon>Kinetoplastea</taxon>
        <taxon>Metakinetoplastina</taxon>
        <taxon>Trypanosomatida</taxon>
        <taxon>Trypanosomatidae</taxon>
        <taxon>Leishmaniinae</taxon>
        <taxon>Leptomonas</taxon>
    </lineage>
</organism>
<gene>
    <name evidence="3" type="ORF">ABL78_1229</name>
</gene>
<evidence type="ECO:0000313" key="3">
    <source>
        <dbReference type="EMBL" id="KPI89648.1"/>
    </source>
</evidence>
<protein>
    <submittedName>
        <fullName evidence="3">Uncharacterized protein</fullName>
    </submittedName>
</protein>
<keyword evidence="2" id="KW-0812">Transmembrane</keyword>
<feature type="region of interest" description="Disordered" evidence="1">
    <location>
        <begin position="204"/>
        <end position="248"/>
    </location>
</feature>
<feature type="region of interest" description="Disordered" evidence="1">
    <location>
        <begin position="445"/>
        <end position="467"/>
    </location>
</feature>
<keyword evidence="2" id="KW-1133">Transmembrane helix</keyword>
<feature type="transmembrane region" description="Helical" evidence="2">
    <location>
        <begin position="571"/>
        <end position="595"/>
    </location>
</feature>
<feature type="region of interest" description="Disordered" evidence="1">
    <location>
        <begin position="47"/>
        <end position="67"/>
    </location>
</feature>
<feature type="region of interest" description="Disordered" evidence="1">
    <location>
        <begin position="1247"/>
        <end position="1278"/>
    </location>
</feature>
<accession>A0A0N1PE37</accession>
<evidence type="ECO:0000313" key="4">
    <source>
        <dbReference type="Proteomes" id="UP000038009"/>
    </source>
</evidence>
<keyword evidence="2" id="KW-0472">Membrane</keyword>
<feature type="compositionally biased region" description="Low complexity" evidence="1">
    <location>
        <begin position="225"/>
        <end position="241"/>
    </location>
</feature>
<proteinExistence type="predicted"/>
<feature type="compositionally biased region" description="Basic and acidic residues" evidence="1">
    <location>
        <begin position="930"/>
        <end position="949"/>
    </location>
</feature>
<evidence type="ECO:0000256" key="2">
    <source>
        <dbReference type="SAM" id="Phobius"/>
    </source>
</evidence>
<feature type="region of interest" description="Disordered" evidence="1">
    <location>
        <begin position="1004"/>
        <end position="1025"/>
    </location>
</feature>
<sequence length="1584" mass="170809">MEAMSTAADRIGWTLPFTAAEYATEVGVEELEAYFEACKASSSVSTLSSDAEEADGEPLPTTSTHLTTSIANPATPLVGRSSSLSHLSPLQGSVPRPLLLRQRQVSGSGTDASSPLHEYTALPATSMRPSLNRQVAPATATATTDVETAGLVAPAVRGPAGQEVADELQKASLPLAPTAALCHLTHGADATTTAGVFEFSLPTPTAAPSSSSPQSSTVKGRCRSTRTITTRGRGSRSPSSPLVEGRAQRHARQRAVLFDVLCALRQHSTASCEAVAEGANPSGAAACASPARRWRLRDSVMAEALAQHWPPCFIGAMEQLLEVATEVAGVVAQADLFEQVCTAHNGAAAAAAGAATGESADIQDATCALELAGQEALKRLSLVLRQLSADFLLWVLQVQEYLIVTCAAAFGGRRRTPSQQQTSLFHEDPCTQFCGHRGKDCGTERPAGAFGSRDGDAHGEEEGGTSRVTQENILAPCHSLLDVVLTVQENSIPLQRCRVLVDDSGCFDGLSDLLSGLQHGRQSAAEGAPHSSSDPPHPPASFAVLAARLLDTLIIQASAAQDTSTMDLYRFYVMLLLYTAWPYVLLCTAAVFGFVRDIDPPVWRRQLPRLFRSSFSHVRIGDAHRHYPTDVLSLLLNCVGYYNSSEVFHDACGAQQRQEGTTGSGGSAVDRSCVPQTHWKRVKGSRGSNGGERHKDMSEHYVALAALASARAFVLRSLASFTRRKKQVALSRTPARPSAASQPQEARPESKGSCSASGGGAGVHASPPPWQHWQKKSVKDILQYIMYGSGGREGAAHGGEHDDPAEERGDDAGAPLRGPVADAGAAVVAYAQENQDVRRRLVEVPPNTTAAGATTAAMQNLTPDGKHYLYYPTTIPLGFATMAKEALAGEQRWQQQLSRAVERTEAEVSAPTQMPSLPLPIMRQPLPNDLAHRRSSEGWRAEQREREGEGEADVGVGAGESELLQRRALSLWSLFIVESTTAPDVLFTNAKALTDDDFPGRCGALSGDDDGPNARSRRAYESASHSARRKRTHQLWINITIPCARWVTTALLIPIGVAVQRLQERRLHDLFSMSLQAVQHSGLHSMADNFVSGGAGSRGGNGSGLLWRNNEEEDQGGTGVSGGGCTTHPFMNPVASSSPVAPAEGGCVMTSCIRTPPSTAACSFLHSLKLLVDVALCRDQERLVFGFLERLYKEPRWWVRRWVDGGVGAFQQLGTAAPTVSALFADALRGKRLGELVRLVVLPARDDRSDPAPAAKGNPTPQQRQQTPEVSPSGGADAASASTISSSILDVFASFQLEFTLPAAFALVLQPRDLSVYVQPTTNSTERSYQTFFWPRRRRLYVEEAAAPSAAATTKTRVALSDVWSYVFGYQCSLYYAQITLREHKKQLHQRDTQDFKVAQAMGPPRVRVTDHLQYISRGLGSAYYTLNFAVDTLLSFTQAEAMRTVYDLEHLLHRAMRASPELHSCMELCHELDTLLLQLYFVSFPARPAMALNARERAMQSPAAEAVRSAVQRILEVALDPSRLPVSYISSTTRNSVEALVAAVTAAEEHQSVLASRLHPLRVRLTFNKYYGTPEETLSYRFR</sequence>
<feature type="region of interest" description="Disordered" evidence="1">
    <location>
        <begin position="927"/>
        <end position="957"/>
    </location>
</feature>
<evidence type="ECO:0000256" key="1">
    <source>
        <dbReference type="SAM" id="MobiDB-lite"/>
    </source>
</evidence>
<dbReference type="EMBL" id="LJSK01000019">
    <property type="protein sequence ID" value="KPI89648.1"/>
    <property type="molecule type" value="Genomic_DNA"/>
</dbReference>
<dbReference type="OrthoDB" id="273507at2759"/>
<feature type="region of interest" description="Disordered" evidence="1">
    <location>
        <begin position="1101"/>
        <end position="1120"/>
    </location>
</feature>
<feature type="compositionally biased region" description="Low complexity" evidence="1">
    <location>
        <begin position="204"/>
        <end position="217"/>
    </location>
</feature>
<keyword evidence="4" id="KW-1185">Reference proteome</keyword>
<feature type="transmembrane region" description="Helical" evidence="2">
    <location>
        <begin position="1035"/>
        <end position="1057"/>
    </location>
</feature>
<comment type="caution">
    <text evidence="3">The sequence shown here is derived from an EMBL/GenBank/DDBJ whole genome shotgun (WGS) entry which is preliminary data.</text>
</comment>
<feature type="compositionally biased region" description="Polar residues" evidence="1">
    <location>
        <begin position="1259"/>
        <end position="1270"/>
    </location>
</feature>
<feature type="compositionally biased region" description="Low complexity" evidence="1">
    <location>
        <begin position="58"/>
        <end position="67"/>
    </location>
</feature>
<feature type="region of interest" description="Disordered" evidence="1">
    <location>
        <begin position="792"/>
        <end position="819"/>
    </location>
</feature>
<feature type="region of interest" description="Disordered" evidence="1">
    <location>
        <begin position="725"/>
        <end position="773"/>
    </location>
</feature>